<dbReference type="EMBL" id="MWZD01000016">
    <property type="protein sequence ID" value="PRI11412.1"/>
    <property type="molecule type" value="Genomic_DNA"/>
</dbReference>
<evidence type="ECO:0000313" key="3">
    <source>
        <dbReference type="EMBL" id="PRI11412.1"/>
    </source>
</evidence>
<dbReference type="CDD" id="cd04301">
    <property type="entry name" value="NAT_SF"/>
    <property type="match status" value="1"/>
</dbReference>
<dbReference type="GO" id="GO:0016747">
    <property type="term" value="F:acyltransferase activity, transferring groups other than amino-acyl groups"/>
    <property type="evidence" value="ECO:0007669"/>
    <property type="project" value="InterPro"/>
</dbReference>
<dbReference type="PROSITE" id="PS51729">
    <property type="entry name" value="GNAT_YJDJ"/>
    <property type="match status" value="1"/>
</dbReference>
<evidence type="ECO:0000259" key="2">
    <source>
        <dbReference type="PROSITE" id="PS51729"/>
    </source>
</evidence>
<dbReference type="PANTHER" id="PTHR31435">
    <property type="entry name" value="PROTEIN NATD1"/>
    <property type="match status" value="1"/>
</dbReference>
<gene>
    <name evidence="3" type="ORF">B4915_06110</name>
</gene>
<dbReference type="Proteomes" id="UP000238650">
    <property type="component" value="Unassembled WGS sequence"/>
</dbReference>
<feature type="domain" description="N-acetyltransferase" evidence="2">
    <location>
        <begin position="10"/>
        <end position="96"/>
    </location>
</feature>
<sequence length="109" mass="12031">MNDQHAIEVTRDAAGNRFVIRVDGHPAGFAQYRPGDGSYDFTHTEIDPAFTERGLGSVLVERALEQTRELGVTIVPHCPFVAGWLRKHPEFVASVTWPEGRAPIGETGF</sequence>
<dbReference type="SUPFAM" id="SSF55729">
    <property type="entry name" value="Acyl-CoA N-acyltransferases (Nat)"/>
    <property type="match status" value="1"/>
</dbReference>
<name>A0A2S9QPA8_9MICO</name>
<protein>
    <submittedName>
        <fullName evidence="3">Uncharacterized protein</fullName>
    </submittedName>
</protein>
<keyword evidence="4" id="KW-1185">Reference proteome</keyword>
<dbReference type="InterPro" id="IPR016181">
    <property type="entry name" value="Acyl_CoA_acyltransferase"/>
</dbReference>
<evidence type="ECO:0000313" key="4">
    <source>
        <dbReference type="Proteomes" id="UP000238650"/>
    </source>
</evidence>
<dbReference type="RefSeq" id="WP_105804958.1">
    <property type="nucleotide sequence ID" value="NZ_MWZD01000016.1"/>
</dbReference>
<feature type="domain" description="N-acetyltransferase" evidence="1">
    <location>
        <begin position="1"/>
        <end position="109"/>
    </location>
</feature>
<comment type="caution">
    <text evidence="3">The sequence shown here is derived from an EMBL/GenBank/DDBJ whole genome shotgun (WGS) entry which is preliminary data.</text>
</comment>
<dbReference type="InterPro" id="IPR045057">
    <property type="entry name" value="Gcn5-rel_NAT"/>
</dbReference>
<dbReference type="PANTHER" id="PTHR31435:SF10">
    <property type="entry name" value="BSR4717 PROTEIN"/>
    <property type="match status" value="1"/>
</dbReference>
<dbReference type="AlphaFoldDB" id="A0A2S9QPA8"/>
<reference evidence="3 4" key="1">
    <citation type="journal article" date="2017" name="New Microbes New Infect">
        <title>Genome sequence of 'Leucobacter massiliensis' sp. nov. isolated from human pharynx after travel to the 2014 Hajj.</title>
        <authorList>
            <person name="Leangapichart T."/>
            <person name="Gautret P."/>
            <person name="Nguyen T.T."/>
            <person name="Armstrong N."/>
            <person name="Rolain J.M."/>
        </authorList>
    </citation>
    <scope>NUCLEOTIDE SEQUENCE [LARGE SCALE GENOMIC DNA]</scope>
    <source>
        <strain evidence="3 4">122RC15</strain>
    </source>
</reference>
<dbReference type="Pfam" id="PF14542">
    <property type="entry name" value="Acetyltransf_CG"/>
    <property type="match status" value="1"/>
</dbReference>
<dbReference type="OrthoDB" id="5405911at2"/>
<organism evidence="3 4">
    <name type="scientific">Leucobacter massiliensis</name>
    <dbReference type="NCBI Taxonomy" id="1686285"/>
    <lineage>
        <taxon>Bacteria</taxon>
        <taxon>Bacillati</taxon>
        <taxon>Actinomycetota</taxon>
        <taxon>Actinomycetes</taxon>
        <taxon>Micrococcales</taxon>
        <taxon>Microbacteriaceae</taxon>
        <taxon>Leucobacter</taxon>
    </lineage>
</organism>
<dbReference type="Gene3D" id="3.40.630.30">
    <property type="match status" value="1"/>
</dbReference>
<dbReference type="InterPro" id="IPR031165">
    <property type="entry name" value="GNAT_YJDJ"/>
</dbReference>
<evidence type="ECO:0000259" key="1">
    <source>
        <dbReference type="PROSITE" id="PS51186"/>
    </source>
</evidence>
<dbReference type="InterPro" id="IPR000182">
    <property type="entry name" value="GNAT_dom"/>
</dbReference>
<dbReference type="PROSITE" id="PS51186">
    <property type="entry name" value="GNAT"/>
    <property type="match status" value="1"/>
</dbReference>
<accession>A0A2S9QPA8</accession>
<proteinExistence type="predicted"/>